<comment type="caution">
    <text evidence="2">The sequence shown here is derived from an EMBL/GenBank/DDBJ whole genome shotgun (WGS) entry which is preliminary data.</text>
</comment>
<evidence type="ECO:0000313" key="2">
    <source>
        <dbReference type="EMBL" id="MFC5470290.1"/>
    </source>
</evidence>
<proteinExistence type="predicted"/>
<sequence>MGKWKAIVMAIGLAALLAGCGERGEERGAGESSAPSRQASELPGTVSETAQTDWSEFAPTTATVSRSQKFGSVYPAVLGRFSEVEEVEAFVRAAENAKRIDGMLDVANPEYDLVLTDEGGEMRELHLWLGASEGKKGMYTFVSDTGTGFTIGEADADALRKLVGAIDYRSEQAAANGEIVRSPSGLANTDRWLDFLLDFGEGKPAEAHVVTYTDEGDPIFQDLLFEGGTIVYTTDTTMDKFGSPNRTRSFCKGIDNSKTERGTMYTLAQCEGDPANFSFELQMEND</sequence>
<feature type="region of interest" description="Disordered" evidence="1">
    <location>
        <begin position="24"/>
        <end position="50"/>
    </location>
</feature>
<dbReference type="EMBL" id="JBHSMH010000055">
    <property type="protein sequence ID" value="MFC5470290.1"/>
    <property type="molecule type" value="Genomic_DNA"/>
</dbReference>
<evidence type="ECO:0000313" key="3">
    <source>
        <dbReference type="Proteomes" id="UP001596105"/>
    </source>
</evidence>
<gene>
    <name evidence="2" type="ORF">ACFPPD_16405</name>
</gene>
<protein>
    <submittedName>
        <fullName evidence="2">DUF4362 domain-containing protein</fullName>
    </submittedName>
</protein>
<dbReference type="InterPro" id="IPR025372">
    <property type="entry name" value="DUF4362"/>
</dbReference>
<dbReference type="Proteomes" id="UP001596105">
    <property type="component" value="Unassembled WGS sequence"/>
</dbReference>
<evidence type="ECO:0000256" key="1">
    <source>
        <dbReference type="SAM" id="MobiDB-lite"/>
    </source>
</evidence>
<reference evidence="3" key="1">
    <citation type="journal article" date="2019" name="Int. J. Syst. Evol. Microbiol.">
        <title>The Global Catalogue of Microorganisms (GCM) 10K type strain sequencing project: providing services to taxonomists for standard genome sequencing and annotation.</title>
        <authorList>
            <consortium name="The Broad Institute Genomics Platform"/>
            <consortium name="The Broad Institute Genome Sequencing Center for Infectious Disease"/>
            <person name="Wu L."/>
            <person name="Ma J."/>
        </authorList>
    </citation>
    <scope>NUCLEOTIDE SEQUENCE [LARGE SCALE GENOMIC DNA]</scope>
    <source>
        <strain evidence="3">CCUG 57113</strain>
    </source>
</reference>
<dbReference type="PROSITE" id="PS51257">
    <property type="entry name" value="PROKAR_LIPOPROTEIN"/>
    <property type="match status" value="1"/>
</dbReference>
<keyword evidence="3" id="KW-1185">Reference proteome</keyword>
<dbReference type="Pfam" id="PF14275">
    <property type="entry name" value="DUF4362"/>
    <property type="match status" value="1"/>
</dbReference>
<organism evidence="2 3">
    <name type="scientific">Cohnella suwonensis</name>
    <dbReference type="NCBI Taxonomy" id="696072"/>
    <lineage>
        <taxon>Bacteria</taxon>
        <taxon>Bacillati</taxon>
        <taxon>Bacillota</taxon>
        <taxon>Bacilli</taxon>
        <taxon>Bacillales</taxon>
        <taxon>Paenibacillaceae</taxon>
        <taxon>Cohnella</taxon>
    </lineage>
</organism>
<accession>A0ABW0LYC0</accession>
<dbReference type="RefSeq" id="WP_209749913.1">
    <property type="nucleotide sequence ID" value="NZ_JBHSMH010000055.1"/>
</dbReference>
<name>A0ABW0LYC0_9BACL</name>